<protein>
    <submittedName>
        <fullName evidence="2">Outer capsid protein VP4</fullName>
    </submittedName>
</protein>
<sequence>MDRAVVARTEAGSLLILRKWQIRRASLTSQEVHSIATIDGRRVNLVIEFEGEIMDAMDFLNTNVCRDESSRAGTVVSTQTEDLGEIVTSAHPHRNGIDVSTQTQDLQENVKSAHPLTKAFSHGQETQRTAISLDSPTQKDSLAPTLPSASQSFLPQQTFSGRD</sequence>
<evidence type="ECO:0000313" key="2">
    <source>
        <dbReference type="EMBL" id="JAG26484.1"/>
    </source>
</evidence>
<feature type="compositionally biased region" description="Polar residues" evidence="1">
    <location>
        <begin position="123"/>
        <end position="140"/>
    </location>
</feature>
<dbReference type="EMBL" id="GBHO01017120">
    <property type="protein sequence ID" value="JAG26484.1"/>
    <property type="molecule type" value="Transcribed_RNA"/>
</dbReference>
<reference evidence="2" key="2">
    <citation type="submission" date="2014-07" db="EMBL/GenBank/DDBJ databases">
        <authorList>
            <person name="Hull J."/>
        </authorList>
    </citation>
    <scope>NUCLEOTIDE SEQUENCE</scope>
</reference>
<evidence type="ECO:0000313" key="3">
    <source>
        <dbReference type="EMBL" id="JAG49912.1"/>
    </source>
</evidence>
<feature type="compositionally biased region" description="Polar residues" evidence="1">
    <location>
        <begin position="147"/>
        <end position="163"/>
    </location>
</feature>
<dbReference type="EMBL" id="GBRD01015914">
    <property type="protein sequence ID" value="JAG49912.1"/>
    <property type="molecule type" value="Transcribed_RNA"/>
</dbReference>
<organism evidence="2">
    <name type="scientific">Lygus hesperus</name>
    <name type="common">Western plant bug</name>
    <dbReference type="NCBI Taxonomy" id="30085"/>
    <lineage>
        <taxon>Eukaryota</taxon>
        <taxon>Metazoa</taxon>
        <taxon>Ecdysozoa</taxon>
        <taxon>Arthropoda</taxon>
        <taxon>Hexapoda</taxon>
        <taxon>Insecta</taxon>
        <taxon>Pterygota</taxon>
        <taxon>Neoptera</taxon>
        <taxon>Paraneoptera</taxon>
        <taxon>Hemiptera</taxon>
        <taxon>Heteroptera</taxon>
        <taxon>Panheteroptera</taxon>
        <taxon>Cimicomorpha</taxon>
        <taxon>Miridae</taxon>
        <taxon>Mirini</taxon>
        <taxon>Lygus</taxon>
    </lineage>
</organism>
<name>A0A0A9Y2V9_LYGHE</name>
<gene>
    <name evidence="2" type="primary">VP4_0</name>
    <name evidence="2" type="ORF">CM83_3535</name>
</gene>
<accession>A0A0A9Y2V9</accession>
<dbReference type="AlphaFoldDB" id="A0A0A9Y2V9"/>
<feature type="region of interest" description="Disordered" evidence="1">
    <location>
        <begin position="121"/>
        <end position="163"/>
    </location>
</feature>
<reference evidence="2" key="1">
    <citation type="journal article" date="2014" name="PLoS ONE">
        <title>Transcriptome-Based Identification of ABC Transporters in the Western Tarnished Plant Bug Lygus hesperus.</title>
        <authorList>
            <person name="Hull J.J."/>
            <person name="Chaney K."/>
            <person name="Geib S.M."/>
            <person name="Fabrick J.A."/>
            <person name="Brent C.S."/>
            <person name="Walsh D."/>
            <person name="Lavine L.C."/>
        </authorList>
    </citation>
    <scope>NUCLEOTIDE SEQUENCE</scope>
</reference>
<evidence type="ECO:0000256" key="1">
    <source>
        <dbReference type="SAM" id="MobiDB-lite"/>
    </source>
</evidence>
<proteinExistence type="predicted"/>
<reference evidence="3" key="3">
    <citation type="submission" date="2014-09" db="EMBL/GenBank/DDBJ databases">
        <authorList>
            <person name="Magalhaes I.L.F."/>
            <person name="Oliveira U."/>
            <person name="Santos F.R."/>
            <person name="Vidigal T.H.D.A."/>
            <person name="Brescovit A.D."/>
            <person name="Santos A.J."/>
        </authorList>
    </citation>
    <scope>NUCLEOTIDE SEQUENCE</scope>
</reference>